<dbReference type="InterPro" id="IPR012337">
    <property type="entry name" value="RNaseH-like_sf"/>
</dbReference>
<dbReference type="AlphaFoldDB" id="D2C525"/>
<dbReference type="RefSeq" id="WP_012896664.1">
    <property type="nucleotide sequence ID" value="NC_013642.1"/>
</dbReference>
<reference evidence="1 2" key="1">
    <citation type="submission" date="2009-12" db="EMBL/GenBank/DDBJ databases">
        <title>Complete sequence of Thermotoga petrophila RKU-1.</title>
        <authorList>
            <consortium name="US DOE Joint Genome Institute"/>
            <person name="Lucas S."/>
            <person name="Copeland A."/>
            <person name="Lapidus A."/>
            <person name="Glavina del Rio T."/>
            <person name="Dalin E."/>
            <person name="Tice H."/>
            <person name="Bruce D."/>
            <person name="Goodwin L."/>
            <person name="Pitluck S."/>
            <person name="Munk A.C."/>
            <person name="Brettin T."/>
            <person name="Detter J.C."/>
            <person name="Han C."/>
            <person name="Tapia R."/>
            <person name="Larimer F."/>
            <person name="Land M."/>
            <person name="Hauser L."/>
            <person name="Kyrpides N."/>
            <person name="Mikhailova N."/>
            <person name="Nelson K.E."/>
            <person name="Gogarten J.P."/>
            <person name="Noll K.M."/>
        </authorList>
    </citation>
    <scope>NUCLEOTIDE SEQUENCE [LARGE SCALE GENOMIC DNA]</scope>
    <source>
        <strain evidence="2">ATCC BAA-489 / DSM 13996 / JCM 10882 / RKU-10</strain>
    </source>
</reference>
<evidence type="ECO:0000313" key="2">
    <source>
        <dbReference type="Proteomes" id="UP000000940"/>
    </source>
</evidence>
<gene>
    <name evidence="1" type="ordered locus">Tnap_1765</name>
</gene>
<keyword evidence="2" id="KW-1185">Reference proteome</keyword>
<sequence>MTALQNLRQILRTISESVEVLPAVGGAEEDLERPDFEEREDQIFNKDESIFDTIFECDSSRRMPSLYRQVPPIGRTKNHFFRYFLDGSFRSYFLGTLLENERETPVYFAQVGACALRREDDGTMRREFLQMENILLVGKERLSEALWTRLETLASETGIKLVDITEKDTISETLSDFDLRNKAAGKVRFVMHNLESAVIQSVLPKLSNSSWLIVDGSLLFNPTLELLSKDGQIKPVIGVAKNFRKDPQFVFGRGPRAERYSIYRLLADLRAENRTAAFSARDGRLVFWYVRLREQKHLDYPLMGVVKVELVNPSREPVPTELIDLISRTLVAERSVTPHGQDRRWHVHLYPIFLAECAVKESFLSREVVHHFLKWR</sequence>
<evidence type="ECO:0000313" key="1">
    <source>
        <dbReference type="EMBL" id="ADA67829.1"/>
    </source>
</evidence>
<organism evidence="1 2">
    <name type="scientific">Thermotoga petrophila (strain ATCC BAA-489 / DSM 13996 / JCM 10882 / RKU-10)</name>
    <name type="common">Thermotoga naphthophila</name>
    <dbReference type="NCBI Taxonomy" id="590168"/>
    <lineage>
        <taxon>Bacteria</taxon>
        <taxon>Thermotogati</taxon>
        <taxon>Thermotogota</taxon>
        <taxon>Thermotogae</taxon>
        <taxon>Thermotogales</taxon>
        <taxon>Thermotogaceae</taxon>
        <taxon>Thermotoga</taxon>
    </lineage>
</organism>
<dbReference type="EMBL" id="CP001839">
    <property type="protein sequence ID" value="ADA67829.1"/>
    <property type="molecule type" value="Genomic_DNA"/>
</dbReference>
<accession>D2C525</accession>
<dbReference type="HOGENOM" id="CLU_735548_0_0_0"/>
<dbReference type="SUPFAM" id="SSF53098">
    <property type="entry name" value="Ribonuclease H-like"/>
    <property type="match status" value="1"/>
</dbReference>
<evidence type="ECO:0008006" key="3">
    <source>
        <dbReference type="Google" id="ProtNLM"/>
    </source>
</evidence>
<proteinExistence type="predicted"/>
<dbReference type="KEGG" id="tnp:Tnap_1765"/>
<dbReference type="Proteomes" id="UP000000940">
    <property type="component" value="Chromosome"/>
</dbReference>
<name>D2C525_THEP2</name>
<protein>
    <recommendedName>
        <fullName evidence="3">NurA domain-containing protein</fullName>
    </recommendedName>
</protein>